<evidence type="ECO:0000256" key="3">
    <source>
        <dbReference type="ARBA" id="ARBA00022691"/>
    </source>
</evidence>
<evidence type="ECO:0000256" key="4">
    <source>
        <dbReference type="ARBA" id="ARBA00023453"/>
    </source>
</evidence>
<evidence type="ECO:0000313" key="6">
    <source>
        <dbReference type="Proteomes" id="UP000001593"/>
    </source>
</evidence>
<dbReference type="PhylomeDB" id="A7S758"/>
<dbReference type="InParanoid" id="A7S758"/>
<comment type="similarity">
    <text evidence="4">Belongs to the class I-like SAM-binding methyltransferase superfamily. Cation-dependent O-methyltransferase family.</text>
</comment>
<name>A7S758_NEMVE</name>
<dbReference type="PANTHER" id="PTHR10509">
    <property type="entry name" value="O-METHYLTRANSFERASE-RELATED"/>
    <property type="match status" value="1"/>
</dbReference>
<dbReference type="HOGENOM" id="CLU_067676_4_0_1"/>
<dbReference type="Gene3D" id="3.40.50.150">
    <property type="entry name" value="Vaccinia Virus protein VP39"/>
    <property type="match status" value="1"/>
</dbReference>
<dbReference type="GO" id="GO:0008171">
    <property type="term" value="F:O-methyltransferase activity"/>
    <property type="evidence" value="ECO:0007669"/>
    <property type="project" value="InterPro"/>
</dbReference>
<dbReference type="Pfam" id="PF01596">
    <property type="entry name" value="Methyltransf_3"/>
    <property type="match status" value="1"/>
</dbReference>
<keyword evidence="2" id="KW-0808">Transferase</keyword>
<evidence type="ECO:0000256" key="1">
    <source>
        <dbReference type="ARBA" id="ARBA00022603"/>
    </source>
</evidence>
<reference evidence="5 6" key="1">
    <citation type="journal article" date="2007" name="Science">
        <title>Sea anemone genome reveals ancestral eumetazoan gene repertoire and genomic organization.</title>
        <authorList>
            <person name="Putnam N.H."/>
            <person name="Srivastava M."/>
            <person name="Hellsten U."/>
            <person name="Dirks B."/>
            <person name="Chapman J."/>
            <person name="Salamov A."/>
            <person name="Terry A."/>
            <person name="Shapiro H."/>
            <person name="Lindquist E."/>
            <person name="Kapitonov V.V."/>
            <person name="Jurka J."/>
            <person name="Genikhovich G."/>
            <person name="Grigoriev I.V."/>
            <person name="Lucas S.M."/>
            <person name="Steele R.E."/>
            <person name="Finnerty J.R."/>
            <person name="Technau U."/>
            <person name="Martindale M.Q."/>
            <person name="Rokhsar D.S."/>
        </authorList>
    </citation>
    <scope>NUCLEOTIDE SEQUENCE [LARGE SCALE GENOMIC DNA]</scope>
    <source>
        <strain evidence="6">CH2 X CH6</strain>
    </source>
</reference>
<dbReference type="InterPro" id="IPR050362">
    <property type="entry name" value="Cation-dep_OMT"/>
</dbReference>
<dbReference type="OMA" id="NVPEHMR"/>
<dbReference type="STRING" id="45351.A7S758"/>
<gene>
    <name evidence="5" type="ORF">NEMVEDRAFT_v1g167288</name>
</gene>
<evidence type="ECO:0000313" key="5">
    <source>
        <dbReference type="EMBL" id="EDO40475.1"/>
    </source>
</evidence>
<organism evidence="5 6">
    <name type="scientific">Nematostella vectensis</name>
    <name type="common">Starlet sea anemone</name>
    <dbReference type="NCBI Taxonomy" id="45351"/>
    <lineage>
        <taxon>Eukaryota</taxon>
        <taxon>Metazoa</taxon>
        <taxon>Cnidaria</taxon>
        <taxon>Anthozoa</taxon>
        <taxon>Hexacorallia</taxon>
        <taxon>Actiniaria</taxon>
        <taxon>Edwardsiidae</taxon>
        <taxon>Nematostella</taxon>
    </lineage>
</organism>
<dbReference type="PANTHER" id="PTHR10509:SF14">
    <property type="entry name" value="CAFFEOYL-COA O-METHYLTRANSFERASE 3-RELATED"/>
    <property type="match status" value="1"/>
</dbReference>
<evidence type="ECO:0000256" key="2">
    <source>
        <dbReference type="ARBA" id="ARBA00022679"/>
    </source>
</evidence>
<dbReference type="OrthoDB" id="10251242at2759"/>
<dbReference type="GO" id="GO:0008757">
    <property type="term" value="F:S-adenosylmethionine-dependent methyltransferase activity"/>
    <property type="evidence" value="ECO:0000318"/>
    <property type="project" value="GO_Central"/>
</dbReference>
<evidence type="ECO:0008006" key="7">
    <source>
        <dbReference type="Google" id="ProtNLM"/>
    </source>
</evidence>
<proteinExistence type="inferred from homology"/>
<dbReference type="CDD" id="cd02440">
    <property type="entry name" value="AdoMet_MTases"/>
    <property type="match status" value="1"/>
</dbReference>
<keyword evidence="6" id="KW-1185">Reference proteome</keyword>
<accession>A7S758</accession>
<dbReference type="KEGG" id="nve:5512159"/>
<dbReference type="EMBL" id="DS469591">
    <property type="protein sequence ID" value="EDO40475.1"/>
    <property type="molecule type" value="Genomic_DNA"/>
</dbReference>
<dbReference type="AlphaFoldDB" id="A7S758"/>
<dbReference type="InterPro" id="IPR029063">
    <property type="entry name" value="SAM-dependent_MTases_sf"/>
</dbReference>
<dbReference type="InterPro" id="IPR002935">
    <property type="entry name" value="SAM_O-MeTrfase"/>
</dbReference>
<protein>
    <recommendedName>
        <fullName evidence="7">Caffeoyl-CoA O-methyltransferase</fullName>
    </recommendedName>
</protein>
<dbReference type="eggNOG" id="KOG1663">
    <property type="taxonomic scope" value="Eukaryota"/>
</dbReference>
<keyword evidence="3" id="KW-0949">S-adenosyl-L-methionine</keyword>
<dbReference type="SUPFAM" id="SSF53335">
    <property type="entry name" value="S-adenosyl-L-methionine-dependent methyltransferases"/>
    <property type="match status" value="1"/>
</dbReference>
<dbReference type="PROSITE" id="PS51682">
    <property type="entry name" value="SAM_OMT_I"/>
    <property type="match status" value="1"/>
</dbReference>
<dbReference type="GO" id="GO:0032259">
    <property type="term" value="P:methylation"/>
    <property type="evidence" value="ECO:0007669"/>
    <property type="project" value="UniProtKB-KW"/>
</dbReference>
<sequence length="174" mass="19325">MVGHLESQFLKMMAQIANAKRVLDVGTFTGMSAMAFAEGIPPDGQVVTIEFDQTIASTADKLFRDSAQAHKLALKVGDAVDVMTDLKSAQEKFDIIFLDAAKDQYITYYHLALSMLTPTGFILADNSLCALLYDPDDSRRQALHDFNQLVKNDKRVEQLALPFREGVSIIRPKN</sequence>
<keyword evidence="1" id="KW-0489">Methyltransferase</keyword>
<dbReference type="Proteomes" id="UP000001593">
    <property type="component" value="Unassembled WGS sequence"/>
</dbReference>